<dbReference type="EMBL" id="PPSW01000017">
    <property type="protein sequence ID" value="TLX46773.1"/>
    <property type="molecule type" value="Genomic_DNA"/>
</dbReference>
<dbReference type="AlphaFoldDB" id="A0A5R9Q0U8"/>
<dbReference type="Proteomes" id="UP000309186">
    <property type="component" value="Unassembled WGS sequence"/>
</dbReference>
<evidence type="ECO:0000256" key="1">
    <source>
        <dbReference type="SAM" id="Phobius"/>
    </source>
</evidence>
<feature type="transmembrane region" description="Helical" evidence="1">
    <location>
        <begin position="43"/>
        <end position="65"/>
    </location>
</feature>
<keyword evidence="1" id="KW-0472">Membrane</keyword>
<organism evidence="2 3">
    <name type="scientific">Pseudoalteromonas phenolica</name>
    <dbReference type="NCBI Taxonomy" id="161398"/>
    <lineage>
        <taxon>Bacteria</taxon>
        <taxon>Pseudomonadati</taxon>
        <taxon>Pseudomonadota</taxon>
        <taxon>Gammaproteobacteria</taxon>
        <taxon>Alteromonadales</taxon>
        <taxon>Pseudoalteromonadaceae</taxon>
        <taxon>Pseudoalteromonas</taxon>
    </lineage>
</organism>
<feature type="transmembrane region" description="Helical" evidence="1">
    <location>
        <begin position="171"/>
        <end position="193"/>
    </location>
</feature>
<feature type="transmembrane region" description="Helical" evidence="1">
    <location>
        <begin position="562"/>
        <end position="583"/>
    </location>
</feature>
<feature type="transmembrane region" description="Helical" evidence="1">
    <location>
        <begin position="205"/>
        <end position="229"/>
    </location>
</feature>
<keyword evidence="1" id="KW-0812">Transmembrane</keyword>
<evidence type="ECO:0000313" key="2">
    <source>
        <dbReference type="EMBL" id="TLX46773.1"/>
    </source>
</evidence>
<protein>
    <submittedName>
        <fullName evidence="2">Uncharacterized protein</fullName>
    </submittedName>
</protein>
<reference evidence="2 3" key="1">
    <citation type="submission" date="2018-01" db="EMBL/GenBank/DDBJ databases">
        <title>Co-occurrence of chitin degradation, pigmentation and bioactivity in marine Pseudoalteromonas.</title>
        <authorList>
            <person name="Paulsen S."/>
            <person name="Gram L."/>
            <person name="Machado H."/>
        </authorList>
    </citation>
    <scope>NUCLEOTIDE SEQUENCE [LARGE SCALE GENOMIC DNA]</scope>
    <source>
        <strain evidence="2 3">S3663</strain>
    </source>
</reference>
<dbReference type="OrthoDB" id="6398376at2"/>
<feature type="transmembrane region" description="Helical" evidence="1">
    <location>
        <begin position="595"/>
        <end position="617"/>
    </location>
</feature>
<evidence type="ECO:0000313" key="3">
    <source>
        <dbReference type="Proteomes" id="UP000309186"/>
    </source>
</evidence>
<comment type="caution">
    <text evidence="2">The sequence shown here is derived from an EMBL/GenBank/DDBJ whole genome shotgun (WGS) entry which is preliminary data.</text>
</comment>
<feature type="transmembrane region" description="Helical" evidence="1">
    <location>
        <begin position="86"/>
        <end position="111"/>
    </location>
</feature>
<keyword evidence="1" id="KW-1133">Transmembrane helix</keyword>
<sequence>MFDLFKSEYQRYQLFAWGICLLQLVLWSTFSKFFSVVEPQSELHLFIILGGVAVGVLFGVVSVSLHRRKNHWIYLMHRPLSKGRIYFALSLAGALLLFIAFILPFLVNVLIADVTTQQVVEARHYTNVVHAFLVMLCGYTLGQFIALANNKLAIGVLFSLTYLILRRQESVLYFLLLDSMFLLFSGYLAYASFRVNLAAEQTSKRFIGIAVLFIQPVAVVGLISLKAFYYHIPLSLTSQQYDLAKPLHELETQGQFDYELLRKHTDLEVMQWLARDIEQPLGDTIQRQLKLAKTNTLSRAHFYKPQHKHGFYLHTRHSQFALETDTTKWVFSHSEMLFVGIDRQTGERVGFLGRTGFVDQASQLTESDKFADVAVAVQTSTHYVQTKNKLYQVDFENKRIDLKLALTGSEEHFTSTLVPMFDVIFMSSNQQVYLFNKVEFVDSLGGLAPIKQVSLDFAHPVSPEFVMAEVMDGYVLMVHDGNLFAALKAGAQLIYLPHEGDNITLVSKEMQLSALPDWLHQQKLMFSPLVLNVVDNLVHSTLMFNSEPSKGKGFIWQRPIDLSFAFLIIFGCLLSVAAIFYLGKKAQLDNKTHKFWLLIALVTGPTALIAFLILMPWPKLQGLIKRESVA</sequence>
<dbReference type="RefSeq" id="WP_138481833.1">
    <property type="nucleotide sequence ID" value="NZ_PPSW01000017.1"/>
</dbReference>
<proteinExistence type="predicted"/>
<accession>A0A5R9Q0U8</accession>
<name>A0A5R9Q0U8_9GAMM</name>
<gene>
    <name evidence="2" type="ORF">C1E24_12270</name>
</gene>
<feature type="transmembrane region" description="Helical" evidence="1">
    <location>
        <begin position="131"/>
        <end position="164"/>
    </location>
</feature>
<feature type="transmembrane region" description="Helical" evidence="1">
    <location>
        <begin position="12"/>
        <end position="31"/>
    </location>
</feature>